<reference evidence="2 3" key="1">
    <citation type="submission" date="2020-04" db="EMBL/GenBank/DDBJ databases">
        <authorList>
            <person name="De Canck E."/>
        </authorList>
    </citation>
    <scope>NUCLEOTIDE SEQUENCE [LARGE SCALE GENOMIC DNA]</scope>
    <source>
        <strain evidence="2 3">LMG 7053</strain>
    </source>
</reference>
<name>A0ABM8M2B5_9BURK</name>
<evidence type="ECO:0000313" key="3">
    <source>
        <dbReference type="Proteomes" id="UP000494161"/>
    </source>
</evidence>
<dbReference type="Proteomes" id="UP000494161">
    <property type="component" value="Unassembled WGS sequence"/>
</dbReference>
<gene>
    <name evidence="2" type="ORF">LMG7053_05306</name>
</gene>
<dbReference type="EMBL" id="CADILJ010000083">
    <property type="protein sequence ID" value="CAB3957501.1"/>
    <property type="molecule type" value="Genomic_DNA"/>
</dbReference>
<accession>A0ABM8M2B5</accession>
<organism evidence="2 3">
    <name type="scientific">Achromobacter ruhlandii</name>
    <dbReference type="NCBI Taxonomy" id="72557"/>
    <lineage>
        <taxon>Bacteria</taxon>
        <taxon>Pseudomonadati</taxon>
        <taxon>Pseudomonadota</taxon>
        <taxon>Betaproteobacteria</taxon>
        <taxon>Burkholderiales</taxon>
        <taxon>Alcaligenaceae</taxon>
        <taxon>Achromobacter</taxon>
    </lineage>
</organism>
<feature type="region of interest" description="Disordered" evidence="1">
    <location>
        <begin position="183"/>
        <end position="221"/>
    </location>
</feature>
<comment type="caution">
    <text evidence="2">The sequence shown here is derived from an EMBL/GenBank/DDBJ whole genome shotgun (WGS) entry which is preliminary data.</text>
</comment>
<feature type="compositionally biased region" description="Basic and acidic residues" evidence="1">
    <location>
        <begin position="185"/>
        <end position="195"/>
    </location>
</feature>
<protein>
    <submittedName>
        <fullName evidence="2">Uncharacterized protein</fullName>
    </submittedName>
</protein>
<proteinExistence type="predicted"/>
<keyword evidence="3" id="KW-1185">Reference proteome</keyword>
<sequence>MIGVDIGGERGIAAEMELRVAQFQRRHAKVARFPIGLRKGDRAGWQRVVTQGLEHVHDGGGIGGVDDRVSLQVQQAVLLDERAAAVDSSVDGETALGRGGIGDVDIAGEMAVPEGRGINAAGGGEGQVHRGGGAAIGENGAGVGAVQSMKGDIVAVDVERAPAESPLDVVRIDLAAVRQHQGRAAADDAGGREGLDPVGGIGALRQDDGAISNVQRARVDP</sequence>
<evidence type="ECO:0000313" key="2">
    <source>
        <dbReference type="EMBL" id="CAB3957501.1"/>
    </source>
</evidence>
<evidence type="ECO:0000256" key="1">
    <source>
        <dbReference type="SAM" id="MobiDB-lite"/>
    </source>
</evidence>